<feature type="region of interest" description="Disordered" evidence="1">
    <location>
        <begin position="201"/>
        <end position="224"/>
    </location>
</feature>
<keyword evidence="2" id="KW-0812">Transmembrane</keyword>
<sequence length="308" mass="34135">MSLEESRRSQRPYRYGMVLLCVGALINWLGLAENYVEPVRYVGVACIIAGALLICAAMCCWLHAPPSRATMHTQHTNHPITAQIDDPIHVISIEEPSSGSRQKPPDYEAVTDAPPSYDDAIKLNPSQLLTPNNSSTLSLPTVHSMVPRTVEIVSRDPTPSPPPPYASIPLAVKYLTVPHMIATKEACEVLEVHRTPAEYENTKKGANHSAARRSCHGTPSRMRVHSKNYLRRTKQVHYHIAVVFVLAHSNVGDGISRGQKFLIGRSKKWDGMKDEVVLVGMTAHHCVKSRVWHSIGSSIKVVYAQVYK</sequence>
<reference evidence="3" key="1">
    <citation type="submission" date="2019-11" db="EMBL/GenBank/DDBJ databases">
        <title>The nuclear and mitochondrial genomes of Frieseomelitta varia - a highly eusocial stingless bee (Meliponini) with a permanently sterile worker caste.</title>
        <authorList>
            <person name="Freitas F.C.P."/>
            <person name="Lourenco A.P."/>
            <person name="Nunes F.M.F."/>
            <person name="Paschoal A.R."/>
            <person name="Abreu F.C.P."/>
            <person name="Barbin F.O."/>
            <person name="Bataglia L."/>
            <person name="Cardoso-Junior C.A.M."/>
            <person name="Cervoni M.S."/>
            <person name="Silva S.R."/>
            <person name="Dalarmi F."/>
            <person name="Del Lama M.A."/>
            <person name="Depintor T.S."/>
            <person name="Ferreira K.M."/>
            <person name="Goria P.S."/>
            <person name="Jaskot M.C."/>
            <person name="Lago D.C."/>
            <person name="Luna-Lucena D."/>
            <person name="Moda L.M."/>
            <person name="Nascimento L."/>
            <person name="Pedrino M."/>
            <person name="Rabico F.O."/>
            <person name="Sanches F.C."/>
            <person name="Santos D.E."/>
            <person name="Santos C.G."/>
            <person name="Vieira J."/>
            <person name="Lopes T.F."/>
            <person name="Barchuk A.R."/>
            <person name="Hartfelder K."/>
            <person name="Simoes Z.L.P."/>
            <person name="Bitondi M.M.G."/>
            <person name="Pinheiro D.G."/>
        </authorList>
    </citation>
    <scope>NUCLEOTIDE SEQUENCE</scope>
    <source>
        <strain evidence="3">USP_RPSP 00005682</strain>
        <tissue evidence="3">Whole individual</tissue>
    </source>
</reference>
<organism evidence="3 4">
    <name type="scientific">Frieseomelitta varia</name>
    <dbReference type="NCBI Taxonomy" id="561572"/>
    <lineage>
        <taxon>Eukaryota</taxon>
        <taxon>Metazoa</taxon>
        <taxon>Ecdysozoa</taxon>
        <taxon>Arthropoda</taxon>
        <taxon>Hexapoda</taxon>
        <taxon>Insecta</taxon>
        <taxon>Pterygota</taxon>
        <taxon>Neoptera</taxon>
        <taxon>Endopterygota</taxon>
        <taxon>Hymenoptera</taxon>
        <taxon>Apocrita</taxon>
        <taxon>Aculeata</taxon>
        <taxon>Apoidea</taxon>
        <taxon>Anthophila</taxon>
        <taxon>Apidae</taxon>
        <taxon>Frieseomelitta</taxon>
    </lineage>
</organism>
<feature type="transmembrane region" description="Helical" evidence="2">
    <location>
        <begin position="41"/>
        <end position="64"/>
    </location>
</feature>
<comment type="caution">
    <text evidence="3">The sequence shown here is derived from an EMBL/GenBank/DDBJ whole genome shotgun (WGS) entry which is preliminary data.</text>
</comment>
<gene>
    <name evidence="3" type="ORF">E2986_11947</name>
</gene>
<proteinExistence type="predicted"/>
<keyword evidence="2" id="KW-1133">Transmembrane helix</keyword>
<accession>A0A833VWG1</accession>
<protein>
    <submittedName>
        <fullName evidence="3">Uncharacterized protein</fullName>
    </submittedName>
</protein>
<feature type="transmembrane region" description="Helical" evidence="2">
    <location>
        <begin position="12"/>
        <end position="29"/>
    </location>
</feature>
<keyword evidence="2" id="KW-0472">Membrane</keyword>
<evidence type="ECO:0000313" key="4">
    <source>
        <dbReference type="Proteomes" id="UP000655588"/>
    </source>
</evidence>
<dbReference type="Proteomes" id="UP000655588">
    <property type="component" value="Unassembled WGS sequence"/>
</dbReference>
<evidence type="ECO:0000256" key="2">
    <source>
        <dbReference type="SAM" id="Phobius"/>
    </source>
</evidence>
<keyword evidence="4" id="KW-1185">Reference proteome</keyword>
<evidence type="ECO:0000256" key="1">
    <source>
        <dbReference type="SAM" id="MobiDB-lite"/>
    </source>
</evidence>
<name>A0A833VWG1_9HYME</name>
<evidence type="ECO:0000313" key="3">
    <source>
        <dbReference type="EMBL" id="KAF3422879.1"/>
    </source>
</evidence>
<dbReference type="AlphaFoldDB" id="A0A833VWG1"/>
<dbReference type="EMBL" id="WNWW01000633">
    <property type="protein sequence ID" value="KAF3422879.1"/>
    <property type="molecule type" value="Genomic_DNA"/>
</dbReference>